<proteinExistence type="predicted"/>
<reference evidence="3 4" key="1">
    <citation type="submission" date="2020-08" db="EMBL/GenBank/DDBJ databases">
        <title>Genomic Encyclopedia of Type Strains, Phase IV (KMG-IV): sequencing the most valuable type-strain genomes for metagenomic binning, comparative biology and taxonomic classification.</title>
        <authorList>
            <person name="Goeker M."/>
        </authorList>
    </citation>
    <scope>NUCLEOTIDE SEQUENCE [LARGE SCALE GENOMIC DNA]</scope>
    <source>
        <strain evidence="3 4">DSM 25701</strain>
    </source>
</reference>
<evidence type="ECO:0000259" key="1">
    <source>
        <dbReference type="Pfam" id="PF02625"/>
    </source>
</evidence>
<feature type="domain" description="XdhC- CoxI" evidence="1">
    <location>
        <begin position="16"/>
        <end position="82"/>
    </location>
</feature>
<dbReference type="InterPro" id="IPR052698">
    <property type="entry name" value="MoCofactor_Util/Proc"/>
</dbReference>
<dbReference type="Gene3D" id="3.40.50.720">
    <property type="entry name" value="NAD(P)-binding Rossmann-like Domain"/>
    <property type="match status" value="1"/>
</dbReference>
<evidence type="ECO:0000313" key="3">
    <source>
        <dbReference type="EMBL" id="MBB5185777.1"/>
    </source>
</evidence>
<name>A0A840QZA6_9GAMM</name>
<organism evidence="3 4">
    <name type="scientific">Zhongshania antarctica</name>
    <dbReference type="NCBI Taxonomy" id="641702"/>
    <lineage>
        <taxon>Bacteria</taxon>
        <taxon>Pseudomonadati</taxon>
        <taxon>Pseudomonadota</taxon>
        <taxon>Gammaproteobacteria</taxon>
        <taxon>Cellvibrionales</taxon>
        <taxon>Spongiibacteraceae</taxon>
        <taxon>Zhongshania</taxon>
    </lineage>
</organism>
<keyword evidence="4" id="KW-1185">Reference proteome</keyword>
<feature type="domain" description="XdhC Rossmann" evidence="2">
    <location>
        <begin position="169"/>
        <end position="309"/>
    </location>
</feature>
<dbReference type="InterPro" id="IPR027051">
    <property type="entry name" value="XdhC_Rossmann_dom"/>
</dbReference>
<evidence type="ECO:0000259" key="2">
    <source>
        <dbReference type="Pfam" id="PF13478"/>
    </source>
</evidence>
<comment type="caution">
    <text evidence="3">The sequence shown here is derived from an EMBL/GenBank/DDBJ whole genome shotgun (WGS) entry which is preliminary data.</text>
</comment>
<evidence type="ECO:0000313" key="4">
    <source>
        <dbReference type="Proteomes" id="UP000536640"/>
    </source>
</evidence>
<dbReference type="Pfam" id="PF02625">
    <property type="entry name" value="XdhC_CoxI"/>
    <property type="match status" value="1"/>
</dbReference>
<protein>
    <submittedName>
        <fullName evidence="3">Xanthine dehydrogenase accessory factor</fullName>
    </submittedName>
</protein>
<gene>
    <name evidence="3" type="ORF">HNQ57_000036</name>
</gene>
<dbReference type="AlphaFoldDB" id="A0A840QZA6"/>
<sequence>MKTIDQLVLAAALAFLKRGESGWLCTVVKTFGASPRPLGSMMALDEKGNVHGSLSGGCIEDELLAKLQRGELAVAGAVLLEYGVSPEENERFGLPCGGRMHILLEPLSPNEIRCDLLEELSGALAARQPIRRVVDLATGDWQLGAVGSCQALQIDDIRLQQDFGPRFQLLLIGANELARCIAEIALAMDYRVLVCDPREDRRNQWSVNGAELLAGMPDDAVSEHGDSFTAVVTLTHDPRIDDMALMQALTQSLFYVGALGSQRTSDKRRVRLKELDISDQQLQQLHAPVGLPIGSKSAMEIAVAIMAQLTQLRAGKRRADNEVPAN</sequence>
<accession>A0A840QZA6</accession>
<dbReference type="RefSeq" id="WP_226968268.1">
    <property type="nucleotide sequence ID" value="NZ_JACHHW010000001.1"/>
</dbReference>
<dbReference type="EMBL" id="JACHHW010000001">
    <property type="protein sequence ID" value="MBB5185777.1"/>
    <property type="molecule type" value="Genomic_DNA"/>
</dbReference>
<dbReference type="Pfam" id="PF13478">
    <property type="entry name" value="XdhC_C"/>
    <property type="match status" value="1"/>
</dbReference>
<dbReference type="Proteomes" id="UP000536640">
    <property type="component" value="Unassembled WGS sequence"/>
</dbReference>
<dbReference type="InterPro" id="IPR003777">
    <property type="entry name" value="XdhC_CoxI"/>
</dbReference>
<dbReference type="PANTHER" id="PTHR30388:SF4">
    <property type="entry name" value="MOLYBDENUM COFACTOR INSERTION CHAPERONE PAOD"/>
    <property type="match status" value="1"/>
</dbReference>
<dbReference type="PANTHER" id="PTHR30388">
    <property type="entry name" value="ALDEHYDE OXIDOREDUCTASE MOLYBDENUM COFACTOR ASSEMBLY PROTEIN"/>
    <property type="match status" value="1"/>
</dbReference>